<dbReference type="AlphaFoldDB" id="A0A5N6NJV6"/>
<dbReference type="PANTHER" id="PTHR46148:SF59">
    <property type="entry name" value="NUCLEOTIDYLTRANSFERASE, RIBONUCLEASE H"/>
    <property type="match status" value="1"/>
</dbReference>
<reference evidence="3 4" key="1">
    <citation type="submission" date="2019-05" db="EMBL/GenBank/DDBJ databases">
        <title>Mikania micrantha, genome provides insights into the molecular mechanism of rapid growth.</title>
        <authorList>
            <person name="Liu B."/>
        </authorList>
    </citation>
    <scope>NUCLEOTIDE SEQUENCE [LARGE SCALE GENOMIC DNA]</scope>
    <source>
        <strain evidence="3">NLD-2019</strain>
        <tissue evidence="3">Leaf</tissue>
    </source>
</reference>
<dbReference type="EMBL" id="SZYD01000011">
    <property type="protein sequence ID" value="KAD4888465.1"/>
    <property type="molecule type" value="Genomic_DNA"/>
</dbReference>
<organism evidence="3 4">
    <name type="scientific">Mikania micrantha</name>
    <name type="common">bitter vine</name>
    <dbReference type="NCBI Taxonomy" id="192012"/>
    <lineage>
        <taxon>Eukaryota</taxon>
        <taxon>Viridiplantae</taxon>
        <taxon>Streptophyta</taxon>
        <taxon>Embryophyta</taxon>
        <taxon>Tracheophyta</taxon>
        <taxon>Spermatophyta</taxon>
        <taxon>Magnoliopsida</taxon>
        <taxon>eudicotyledons</taxon>
        <taxon>Gunneridae</taxon>
        <taxon>Pentapetalae</taxon>
        <taxon>asterids</taxon>
        <taxon>campanulids</taxon>
        <taxon>Asterales</taxon>
        <taxon>Asteraceae</taxon>
        <taxon>Asteroideae</taxon>
        <taxon>Heliantheae alliance</taxon>
        <taxon>Eupatorieae</taxon>
        <taxon>Mikania</taxon>
    </lineage>
</organism>
<gene>
    <name evidence="3" type="ORF">E3N88_20538</name>
</gene>
<evidence type="ECO:0000313" key="3">
    <source>
        <dbReference type="EMBL" id="KAD4888465.1"/>
    </source>
</evidence>
<evidence type="ECO:0000256" key="2">
    <source>
        <dbReference type="SAM" id="MobiDB-lite"/>
    </source>
</evidence>
<dbReference type="Proteomes" id="UP000326396">
    <property type="component" value="Linkage Group LG19"/>
</dbReference>
<evidence type="ECO:0000256" key="1">
    <source>
        <dbReference type="SAM" id="Coils"/>
    </source>
</evidence>
<dbReference type="PANTHER" id="PTHR46148">
    <property type="entry name" value="CHROMO DOMAIN-CONTAINING PROTEIN"/>
    <property type="match status" value="1"/>
</dbReference>
<dbReference type="CDD" id="cd14686">
    <property type="entry name" value="bZIP"/>
    <property type="match status" value="1"/>
</dbReference>
<evidence type="ECO:0008006" key="5">
    <source>
        <dbReference type="Google" id="ProtNLM"/>
    </source>
</evidence>
<evidence type="ECO:0000313" key="4">
    <source>
        <dbReference type="Proteomes" id="UP000326396"/>
    </source>
</evidence>
<dbReference type="OrthoDB" id="1909122at2759"/>
<feature type="compositionally biased region" description="Acidic residues" evidence="2">
    <location>
        <begin position="498"/>
        <end position="534"/>
    </location>
</feature>
<comment type="caution">
    <text evidence="3">The sequence shown here is derived from an EMBL/GenBank/DDBJ whole genome shotgun (WGS) entry which is preliminary data.</text>
</comment>
<feature type="region of interest" description="Disordered" evidence="2">
    <location>
        <begin position="497"/>
        <end position="546"/>
    </location>
</feature>
<proteinExistence type="predicted"/>
<sequence>MTTDLRHVSRNPSIRHWAQDLDMRTVTVRKLMGGANKLYRHWKTHFEHVSMTSTTAGRLAYHGSCGSQLTSPELVHKMTKKIVQIRKRMATARDRQKSYADKRRENLGFQVGNRVLLEVSPWKGVIQFGKQGKLNPRYITPFENTKRIGPRPIAVRDGPTRRIVALLDRHREELTSGFLRVARSICWPRVAPLYSHFSSSRHSSASSTSEKPPLKPGEAIEGSLEAWNLELEAWSSHTSSNIITSLLFLSSPAAPGGLGAVHSSFQCSWSLRRLPVTDTHFDAGAYAYLSLYSLRMADGNDANRNAARLTTTDDMVAESRRRVHDIVAQVDAEMDIRARHAARARHWGWLPTMIQEWIIGERVPPYRFPGDTTPGHRLPSLGVPLEQAFAAHIACTRREIWRSGELSDEVRVLREKNDRLERRNDRLEERNDRLEEQVETLRLQVSQLMTQHGQMVDIMQEHDGRITENRVANEETQAMVQASDAMLNAWVAQFIEEPPADDGEPQFEAEDLEEEDFEEDPNEDSKGDDDDGDAASDISHVSMDSD</sequence>
<accession>A0A5N6NJV6</accession>
<protein>
    <recommendedName>
        <fullName evidence="5">Reverse transcriptase domain-containing protein</fullName>
    </recommendedName>
</protein>
<feature type="coiled-coil region" evidence="1">
    <location>
        <begin position="403"/>
        <end position="451"/>
    </location>
</feature>
<name>A0A5N6NJV6_9ASTR</name>
<keyword evidence="1" id="KW-0175">Coiled coil</keyword>
<keyword evidence="4" id="KW-1185">Reference proteome</keyword>